<feature type="transmembrane region" description="Helical" evidence="2">
    <location>
        <begin position="60"/>
        <end position="78"/>
    </location>
</feature>
<evidence type="ECO:0000313" key="4">
    <source>
        <dbReference type="Proteomes" id="UP000717585"/>
    </source>
</evidence>
<dbReference type="Proteomes" id="UP000717585">
    <property type="component" value="Unassembled WGS sequence"/>
</dbReference>
<evidence type="ECO:0000256" key="2">
    <source>
        <dbReference type="SAM" id="Phobius"/>
    </source>
</evidence>
<accession>A0A8J6E4L5</accession>
<feature type="compositionally biased region" description="Basic and acidic residues" evidence="1">
    <location>
        <begin position="352"/>
        <end position="370"/>
    </location>
</feature>
<feature type="transmembrane region" description="Helical" evidence="2">
    <location>
        <begin position="264"/>
        <end position="297"/>
    </location>
</feature>
<reference evidence="3" key="1">
    <citation type="submission" date="2021-05" db="EMBL/GenBank/DDBJ databases">
        <title>A free-living protist that lacks canonical eukaryotic 1 DNA replication and segregation systems.</title>
        <authorList>
            <person name="Salas-Leiva D.E."/>
            <person name="Tromer E.C."/>
            <person name="Curtis B.A."/>
            <person name="Jerlstrom-Hultqvist J."/>
            <person name="Kolisko M."/>
            <person name="Yi Z."/>
            <person name="Salas-Leiva J.S."/>
            <person name="Gallot-Lavallee L."/>
            <person name="Kops G.J.P.L."/>
            <person name="Archibald J.M."/>
            <person name="Simpson A.G.B."/>
            <person name="Roger A.J."/>
        </authorList>
    </citation>
    <scope>NUCLEOTIDE SEQUENCE</scope>
    <source>
        <strain evidence="3">BICM</strain>
    </source>
</reference>
<name>A0A8J6E4L5_9EUKA</name>
<gene>
    <name evidence="3" type="ORF">J8273_1014</name>
</gene>
<dbReference type="EMBL" id="JAHDYR010000003">
    <property type="protein sequence ID" value="KAG9397106.1"/>
    <property type="molecule type" value="Genomic_DNA"/>
</dbReference>
<keyword evidence="2" id="KW-1133">Transmembrane helix</keyword>
<comment type="caution">
    <text evidence="3">The sequence shown here is derived from an EMBL/GenBank/DDBJ whole genome shotgun (WGS) entry which is preliminary data.</text>
</comment>
<keyword evidence="4" id="KW-1185">Reference proteome</keyword>
<evidence type="ECO:0000313" key="3">
    <source>
        <dbReference type="EMBL" id="KAG9397106.1"/>
    </source>
</evidence>
<feature type="region of interest" description="Disordered" evidence="1">
    <location>
        <begin position="352"/>
        <end position="380"/>
    </location>
</feature>
<keyword evidence="2" id="KW-0472">Membrane</keyword>
<feature type="transmembrane region" description="Helical" evidence="2">
    <location>
        <begin position="129"/>
        <end position="150"/>
    </location>
</feature>
<organism evidence="3 4">
    <name type="scientific">Carpediemonas membranifera</name>
    <dbReference type="NCBI Taxonomy" id="201153"/>
    <lineage>
        <taxon>Eukaryota</taxon>
        <taxon>Metamonada</taxon>
        <taxon>Carpediemonas-like organisms</taxon>
        <taxon>Carpediemonas</taxon>
    </lineage>
</organism>
<sequence length="380" mass="44041">MKVWCPFSLDDYYEAAVDSWIRRCIYEVISLLAQVPAFVCAFIFTFFYILSPKDIRRKPYFARINLILDVWGLSMLLATNPVNVVYEAYYNTWCIGYDHNLDPGNSCEEFAQSKWVTVPMSFDDNFVRFIASLLFYMGIMLSMTTSVFLYRVRLCISSDKLLKLTRRRIFVVPAWEWAVSIGTGVVVIVCRVFFSYIHKAFIFIDDHTSIAVHYIFEDPNAMRQGSAFVRITIMTICVIIQVTLFFLVVHAMAKSRQSSKSVRVNYISLILSFILPYPIASICMIITSVILIILVFYKTDDDALVCQYFMDDTSEMFYLSGMNVYSLQITLLAISHTIMIIRASFVKRHNAKQRDRDERRRTMRLQRGDESSDSEGAIQV</sequence>
<feature type="transmembrane region" description="Helical" evidence="2">
    <location>
        <begin position="227"/>
        <end position="252"/>
    </location>
</feature>
<evidence type="ECO:0000256" key="1">
    <source>
        <dbReference type="SAM" id="MobiDB-lite"/>
    </source>
</evidence>
<feature type="transmembrane region" description="Helical" evidence="2">
    <location>
        <begin position="170"/>
        <end position="194"/>
    </location>
</feature>
<proteinExistence type="predicted"/>
<feature type="transmembrane region" description="Helical" evidence="2">
    <location>
        <begin position="317"/>
        <end position="341"/>
    </location>
</feature>
<keyword evidence="2" id="KW-0812">Transmembrane</keyword>
<feature type="transmembrane region" description="Helical" evidence="2">
    <location>
        <begin position="28"/>
        <end position="48"/>
    </location>
</feature>
<protein>
    <submittedName>
        <fullName evidence="3">Uncharacterized protein</fullName>
    </submittedName>
</protein>
<dbReference type="AlphaFoldDB" id="A0A8J6E4L5"/>